<dbReference type="InterPro" id="IPR040079">
    <property type="entry name" value="Glutathione_S-Trfase"/>
</dbReference>
<evidence type="ECO:0000256" key="6">
    <source>
        <dbReference type="ARBA" id="ARBA00022490"/>
    </source>
</evidence>
<comment type="catalytic activity">
    <reaction evidence="17">
        <text>prostaglandin H2 = (12S)-hydroxy-(5Z,8E,10E)-heptadecatrienoate + malonaldehyde</text>
        <dbReference type="Rhea" id="RHEA:48644"/>
        <dbReference type="ChEBI" id="CHEBI:57405"/>
        <dbReference type="ChEBI" id="CHEBI:90694"/>
        <dbReference type="ChEBI" id="CHEBI:566274"/>
    </reaction>
    <physiologicalReaction direction="left-to-right" evidence="17">
        <dbReference type="Rhea" id="RHEA:48645"/>
    </physiologicalReaction>
</comment>
<evidence type="ECO:0000256" key="5">
    <source>
        <dbReference type="ARBA" id="ARBA00019474"/>
    </source>
</evidence>
<evidence type="ECO:0000256" key="17">
    <source>
        <dbReference type="ARBA" id="ARBA00023930"/>
    </source>
</evidence>
<keyword evidence="11" id="KW-0276">Fatty acid metabolism</keyword>
<dbReference type="Gene3D" id="3.40.30.10">
    <property type="entry name" value="Glutaredoxin"/>
    <property type="match status" value="1"/>
</dbReference>
<dbReference type="UniPathway" id="UPA00662"/>
<feature type="region of interest" description="Disordered" evidence="21">
    <location>
        <begin position="1"/>
        <end position="65"/>
    </location>
</feature>
<dbReference type="PROSITE" id="PS51354">
    <property type="entry name" value="GLUTAREDOXIN_2"/>
    <property type="match status" value="1"/>
</dbReference>
<dbReference type="EC" id="5.3.99.3" evidence="4"/>
<organism evidence="23 24">
    <name type="scientific">Sus scrofa</name>
    <name type="common">Pig</name>
    <dbReference type="NCBI Taxonomy" id="9823"/>
    <lineage>
        <taxon>Eukaryota</taxon>
        <taxon>Metazoa</taxon>
        <taxon>Chordata</taxon>
        <taxon>Craniata</taxon>
        <taxon>Vertebrata</taxon>
        <taxon>Euteleostomi</taxon>
        <taxon>Mammalia</taxon>
        <taxon>Eutheria</taxon>
        <taxon>Laurasiatheria</taxon>
        <taxon>Artiodactyla</taxon>
        <taxon>Suina</taxon>
        <taxon>Suidae</taxon>
        <taxon>Sus</taxon>
    </lineage>
</organism>
<dbReference type="GO" id="GO:0001516">
    <property type="term" value="P:prostaglandin biosynthetic process"/>
    <property type="evidence" value="ECO:0007669"/>
    <property type="project" value="UniProtKB-UniPathway"/>
</dbReference>
<dbReference type="SFLD" id="SFLDS00019">
    <property type="entry name" value="Glutathione_Transferase_(cytos"/>
    <property type="match status" value="1"/>
</dbReference>
<dbReference type="CDD" id="cd03197">
    <property type="entry name" value="GST_C_mPGES2"/>
    <property type="match status" value="1"/>
</dbReference>
<evidence type="ECO:0000256" key="14">
    <source>
        <dbReference type="ARBA" id="ARBA00023136"/>
    </source>
</evidence>
<dbReference type="InterPro" id="IPR036282">
    <property type="entry name" value="Glutathione-S-Trfase_C_sf"/>
</dbReference>
<evidence type="ECO:0000313" key="24">
    <source>
        <dbReference type="Proteomes" id="UP000694723"/>
    </source>
</evidence>
<accession>A0A8D1SPP1</accession>
<dbReference type="GO" id="GO:0050220">
    <property type="term" value="F:prostaglandin-E synthase activity"/>
    <property type="evidence" value="ECO:0007669"/>
    <property type="project" value="UniProtKB-EC"/>
</dbReference>
<dbReference type="SFLD" id="SFLDG01203">
    <property type="entry name" value="Prostaglandin_E_synthase_like1"/>
    <property type="match status" value="1"/>
</dbReference>
<reference evidence="23" key="1">
    <citation type="submission" date="2025-08" db="UniProtKB">
        <authorList>
            <consortium name="Ensembl"/>
        </authorList>
    </citation>
    <scope>IDENTIFICATION</scope>
</reference>
<evidence type="ECO:0000313" key="23">
    <source>
        <dbReference type="Ensembl" id="ENSSSCP00060004001.1"/>
    </source>
</evidence>
<dbReference type="FunFam" id="6.20.200.30:FF:000001">
    <property type="entry name" value="Prostaglandin E synthase 2"/>
    <property type="match status" value="1"/>
</dbReference>
<sequence length="408" mass="45411">EWGSWGGHSQVEETIASGRGVHLAVSEVPSGQEGERCLSSGGEKPEESSFLPGEPTGRAPEPELPAARARSPPCACFFPCCLSSVPSLVLRVSLEDAFGKLQLEGGAGGGAWAPGLRSPPPLLLPQLLLSSRLQLTLYQYKTCPFCSKVRAFLDFHALPYQVVEVNPVRRAEIKFSSYRKVPILLAQEGDSLQQLNDSSVIISALKTYLVSGQPLEDIVTYYPPMKAVNEQGKEVTEFCNKYWLMLDEKEAQRMYGGKEARTEEMKWRQWADDWLVHLISPNVYRTPAEALASFDYIVKEGNFGTVEGAMAKYMGAAAMYLISKRLKSRHHLQDDVREDLYEAANKWVAAVGKDRPFMGGQKPNLADLAVYGVLRVMEGLEAFEDLMRHTHIQPWYLRVEKAIAEAVQ</sequence>
<comment type="pathway">
    <text evidence="2">Lipid metabolism; prostaglandin biosynthesis.</text>
</comment>
<evidence type="ECO:0000256" key="4">
    <source>
        <dbReference type="ARBA" id="ARBA00012203"/>
    </source>
</evidence>
<dbReference type="Gene3D" id="1.20.1050.10">
    <property type="match status" value="1"/>
</dbReference>
<evidence type="ECO:0000256" key="1">
    <source>
        <dbReference type="ARBA" id="ARBA00004496"/>
    </source>
</evidence>
<dbReference type="Ensembl" id="ENSSSCT00060010864.1">
    <property type="protein sequence ID" value="ENSSSCP00060004001.1"/>
    <property type="gene ID" value="ENSSSCG00060008489.1"/>
</dbReference>
<dbReference type="FunFam" id="3.40.30.10:FF:000114">
    <property type="entry name" value="Prostaglandin E synthase 2"/>
    <property type="match status" value="1"/>
</dbReference>
<evidence type="ECO:0000256" key="13">
    <source>
        <dbReference type="ARBA" id="ARBA00023098"/>
    </source>
</evidence>
<keyword evidence="10" id="KW-0812">Transmembrane</keyword>
<dbReference type="InterPro" id="IPR034335">
    <property type="entry name" value="PGES2_C"/>
</dbReference>
<dbReference type="PANTHER" id="PTHR12782">
    <property type="entry name" value="MICROSOMAL PROSTAGLANDIN E SYNTHASE-2"/>
    <property type="match status" value="1"/>
</dbReference>
<comment type="catalytic activity">
    <reaction evidence="18">
        <text>prostaglandin H2 = prostaglandin E2</text>
        <dbReference type="Rhea" id="RHEA:12893"/>
        <dbReference type="ChEBI" id="CHEBI:57405"/>
        <dbReference type="ChEBI" id="CHEBI:606564"/>
        <dbReference type="EC" id="5.3.99.3"/>
    </reaction>
    <physiologicalReaction direction="left-to-right" evidence="18">
        <dbReference type="Rhea" id="RHEA:12894"/>
    </physiologicalReaction>
</comment>
<evidence type="ECO:0000256" key="18">
    <source>
        <dbReference type="ARBA" id="ARBA00023931"/>
    </source>
</evidence>
<dbReference type="CDD" id="cd03040">
    <property type="entry name" value="GST_N_mPGES2"/>
    <property type="match status" value="1"/>
</dbReference>
<keyword evidence="12" id="KW-1133">Transmembrane helix</keyword>
<evidence type="ECO:0000256" key="19">
    <source>
        <dbReference type="ARBA" id="ARBA00031041"/>
    </source>
</evidence>
<dbReference type="SUPFAM" id="SSF52833">
    <property type="entry name" value="Thioredoxin-like"/>
    <property type="match status" value="1"/>
</dbReference>
<keyword evidence="7" id="KW-0644">Prostaglandin metabolism</keyword>
<evidence type="ECO:0000256" key="15">
    <source>
        <dbReference type="ARBA" id="ARBA00023160"/>
    </source>
</evidence>
<keyword evidence="15" id="KW-0275">Fatty acid biosynthesis</keyword>
<comment type="similarity">
    <text evidence="3">Belongs to the GST superfamily.</text>
</comment>
<keyword evidence="14" id="KW-0472">Membrane</keyword>
<evidence type="ECO:0000256" key="21">
    <source>
        <dbReference type="SAM" id="MobiDB-lite"/>
    </source>
</evidence>
<evidence type="ECO:0000256" key="12">
    <source>
        <dbReference type="ARBA" id="ARBA00022989"/>
    </source>
</evidence>
<dbReference type="SFLD" id="SFLDG01182">
    <property type="entry name" value="Prostaglandin_E_synthase_like"/>
    <property type="match status" value="1"/>
</dbReference>
<dbReference type="InterPro" id="IPR034334">
    <property type="entry name" value="PGES2"/>
</dbReference>
<dbReference type="Pfam" id="PF13417">
    <property type="entry name" value="GST_N_3"/>
    <property type="match status" value="1"/>
</dbReference>
<evidence type="ECO:0000256" key="3">
    <source>
        <dbReference type="ARBA" id="ARBA00007409"/>
    </source>
</evidence>
<evidence type="ECO:0000256" key="7">
    <source>
        <dbReference type="ARBA" id="ARBA00022501"/>
    </source>
</evidence>
<evidence type="ECO:0000256" key="11">
    <source>
        <dbReference type="ARBA" id="ARBA00022832"/>
    </source>
</evidence>
<evidence type="ECO:0000256" key="8">
    <source>
        <dbReference type="ARBA" id="ARBA00022516"/>
    </source>
</evidence>
<dbReference type="InterPro" id="IPR004045">
    <property type="entry name" value="Glutathione_S-Trfase_N"/>
</dbReference>
<dbReference type="FunFam" id="1.20.1050.10:FF:000028">
    <property type="entry name" value="Prostaglandin E synthase 2"/>
    <property type="match status" value="1"/>
</dbReference>
<feature type="domain" description="GST N-terminal" evidence="22">
    <location>
        <begin position="137"/>
        <end position="205"/>
    </location>
</feature>
<keyword evidence="16" id="KW-0413">Isomerase</keyword>
<evidence type="ECO:0000256" key="16">
    <source>
        <dbReference type="ARBA" id="ARBA00023235"/>
    </source>
</evidence>
<keyword evidence="8" id="KW-0444">Lipid biosynthesis</keyword>
<comment type="subcellular location">
    <subcellularLocation>
        <location evidence="1">Cytoplasm</location>
    </subcellularLocation>
    <subcellularLocation>
        <location evidence="20">Endomembrane system</location>
        <topology evidence="20">Single-pass membrane protein</topology>
    </subcellularLocation>
</comment>
<proteinExistence type="inferred from homology"/>
<dbReference type="GO" id="GO:0005737">
    <property type="term" value="C:cytoplasm"/>
    <property type="evidence" value="ECO:0007669"/>
    <property type="project" value="UniProtKB-SubCell"/>
</dbReference>
<dbReference type="GO" id="GO:0012505">
    <property type="term" value="C:endomembrane system"/>
    <property type="evidence" value="ECO:0007669"/>
    <property type="project" value="UniProtKB-SubCell"/>
</dbReference>
<keyword evidence="6" id="KW-0963">Cytoplasm</keyword>
<evidence type="ECO:0000256" key="9">
    <source>
        <dbReference type="ARBA" id="ARBA00022585"/>
    </source>
</evidence>
<dbReference type="AlphaFoldDB" id="A0A8D1SPP1"/>
<protein>
    <recommendedName>
        <fullName evidence="5">Prostaglandin E synthase 2</fullName>
        <ecNumber evidence="4">5.3.99.3</ecNumber>
    </recommendedName>
    <alternativeName>
        <fullName evidence="19">Microsomal prostaglandin E synthase 2</fullName>
    </alternativeName>
</protein>
<dbReference type="InterPro" id="IPR036249">
    <property type="entry name" value="Thioredoxin-like_sf"/>
</dbReference>
<keyword evidence="13" id="KW-0443">Lipid metabolism</keyword>
<evidence type="ECO:0000256" key="10">
    <source>
        <dbReference type="ARBA" id="ARBA00022692"/>
    </source>
</evidence>
<evidence type="ECO:0000256" key="2">
    <source>
        <dbReference type="ARBA" id="ARBA00004702"/>
    </source>
</evidence>
<dbReference type="Gene3D" id="6.20.200.30">
    <property type="match status" value="1"/>
</dbReference>
<name>A0A8D1SPP1_PIG</name>
<evidence type="ECO:0000259" key="22">
    <source>
        <dbReference type="Pfam" id="PF13417"/>
    </source>
</evidence>
<dbReference type="SUPFAM" id="SSF47616">
    <property type="entry name" value="GST C-terminal domain-like"/>
    <property type="match status" value="1"/>
</dbReference>
<dbReference type="PANTHER" id="PTHR12782:SF5">
    <property type="entry name" value="PROSTAGLANDIN E SYNTHASE 2"/>
    <property type="match status" value="1"/>
</dbReference>
<keyword evidence="9" id="KW-0643">Prostaglandin biosynthesis</keyword>
<dbReference type="Proteomes" id="UP000694723">
    <property type="component" value="Unplaced"/>
</dbReference>
<evidence type="ECO:0000256" key="20">
    <source>
        <dbReference type="ARBA" id="ARBA00037847"/>
    </source>
</evidence>